<dbReference type="eggNOG" id="ENOG50303NB">
    <property type="taxonomic scope" value="Bacteria"/>
</dbReference>
<dbReference type="AlphaFoldDB" id="A0A0R2CBI5"/>
<keyword evidence="1" id="KW-0472">Membrane</keyword>
<comment type="caution">
    <text evidence="2">The sequence shown here is derived from an EMBL/GenBank/DDBJ whole genome shotgun (WGS) entry which is preliminary data.</text>
</comment>
<keyword evidence="1" id="KW-0812">Transmembrane</keyword>
<protein>
    <submittedName>
        <fullName evidence="2">Uncharacterized protein</fullName>
    </submittedName>
</protein>
<accession>A0A0R2CBI5</accession>
<reference evidence="2 3" key="1">
    <citation type="journal article" date="2015" name="Genome Announc.">
        <title>Expanding the biotechnology potential of lactobacilli through comparative genomics of 213 strains and associated genera.</title>
        <authorList>
            <person name="Sun Z."/>
            <person name="Harris H.M."/>
            <person name="McCann A."/>
            <person name="Guo C."/>
            <person name="Argimon S."/>
            <person name="Zhang W."/>
            <person name="Yang X."/>
            <person name="Jeffery I.B."/>
            <person name="Cooney J.C."/>
            <person name="Kagawa T.F."/>
            <person name="Liu W."/>
            <person name="Song Y."/>
            <person name="Salvetti E."/>
            <person name="Wrobel A."/>
            <person name="Rasinkangas P."/>
            <person name="Parkhill J."/>
            <person name="Rea M.C."/>
            <person name="O'Sullivan O."/>
            <person name="Ritari J."/>
            <person name="Douillard F.P."/>
            <person name="Paul Ross R."/>
            <person name="Yang R."/>
            <person name="Briner A.E."/>
            <person name="Felis G.E."/>
            <person name="de Vos W.M."/>
            <person name="Barrangou R."/>
            <person name="Klaenhammer T.R."/>
            <person name="Caufield P.W."/>
            <person name="Cui Y."/>
            <person name="Zhang H."/>
            <person name="O'Toole P.W."/>
        </authorList>
    </citation>
    <scope>NUCLEOTIDE SEQUENCE [LARGE SCALE GENOMIC DNA]</scope>
    <source>
        <strain evidence="2 3">DSM 20605</strain>
    </source>
</reference>
<evidence type="ECO:0000313" key="2">
    <source>
        <dbReference type="EMBL" id="KRM88482.1"/>
    </source>
</evidence>
<dbReference type="EMBL" id="AYYX01000033">
    <property type="protein sequence ID" value="KRM88482.1"/>
    <property type="molecule type" value="Genomic_DNA"/>
</dbReference>
<proteinExistence type="predicted"/>
<dbReference type="STRING" id="1133569.FD21_GL001209"/>
<gene>
    <name evidence="2" type="ORF">FD21_GL001209</name>
</gene>
<dbReference type="PATRIC" id="fig|1133569.4.peg.1341"/>
<evidence type="ECO:0000256" key="1">
    <source>
        <dbReference type="SAM" id="Phobius"/>
    </source>
</evidence>
<keyword evidence="3" id="KW-1185">Reference proteome</keyword>
<dbReference type="RefSeq" id="WP_010581206.1">
    <property type="nucleotide sequence ID" value="NZ_AHYZ01000169.1"/>
</dbReference>
<feature type="transmembrane region" description="Helical" evidence="1">
    <location>
        <begin position="213"/>
        <end position="235"/>
    </location>
</feature>
<keyword evidence="1" id="KW-1133">Transmembrane helix</keyword>
<organism evidence="2 3">
    <name type="scientific">Liquorilactobacillus vini DSM 20605</name>
    <dbReference type="NCBI Taxonomy" id="1133569"/>
    <lineage>
        <taxon>Bacteria</taxon>
        <taxon>Bacillati</taxon>
        <taxon>Bacillota</taxon>
        <taxon>Bacilli</taxon>
        <taxon>Lactobacillales</taxon>
        <taxon>Lactobacillaceae</taxon>
        <taxon>Liquorilactobacillus</taxon>
    </lineage>
</organism>
<feature type="transmembrane region" description="Helical" evidence="1">
    <location>
        <begin position="273"/>
        <end position="290"/>
    </location>
</feature>
<sequence length="292" mass="31915">MELSRKNNGSHFSAAKIKKRSHSTSRMVTFFLLLALFVSSFCYTLKVTIFSANQVSQTLTQDKYVKQLHSSLNDYLASLAKQYSIPTALTQNLLTNSQVKSDLKTAVENAYADKTAIFDTSTIQSQVKTNLDAKAQSIGLSTDNLIYQTAQSTLLSGLNGSLDQALNSQTLQQKVQQLNSAHKINSLILLVALGFSLLLLVLLIVVERNLFGWLHYLGVAAAYTAILLLAVSFLLKQIVANLDFAQLSGQASIDLNDLANSITQLVVSQANQLMIVWLVVAVAGITVGFLRR</sequence>
<dbReference type="Proteomes" id="UP000051576">
    <property type="component" value="Unassembled WGS sequence"/>
</dbReference>
<feature type="transmembrane region" description="Helical" evidence="1">
    <location>
        <begin position="187"/>
        <end position="206"/>
    </location>
</feature>
<name>A0A0R2CBI5_9LACO</name>
<evidence type="ECO:0000313" key="3">
    <source>
        <dbReference type="Proteomes" id="UP000051576"/>
    </source>
</evidence>
<dbReference type="OrthoDB" id="2285690at2"/>